<feature type="transmembrane region" description="Helical" evidence="6">
    <location>
        <begin position="14"/>
        <end position="34"/>
    </location>
</feature>
<dbReference type="HOGENOM" id="CLU_2967773_0_0_1"/>
<evidence type="ECO:0000313" key="9">
    <source>
        <dbReference type="Proteomes" id="UP000030746"/>
    </source>
</evidence>
<dbReference type="OMA" id="MLMSINT"/>
<evidence type="ECO:0000313" key="8">
    <source>
        <dbReference type="EMBL" id="ESO94938.1"/>
    </source>
</evidence>
<comment type="similarity">
    <text evidence="2">Belongs to the vacuolar ATPase subunit S1 family.</text>
</comment>
<dbReference type="Proteomes" id="UP000030746">
    <property type="component" value="Unassembled WGS sequence"/>
</dbReference>
<keyword evidence="3 6" id="KW-0812">Transmembrane</keyword>
<dbReference type="KEGG" id="lgi:LOTGIDRAFT_144791"/>
<dbReference type="STRING" id="225164.V3ZTZ7"/>
<gene>
    <name evidence="8" type="ORF">LOTGIDRAFT_144791</name>
</gene>
<dbReference type="InterPro" id="IPR008388">
    <property type="entry name" value="Ac45_acc_su"/>
</dbReference>
<dbReference type="CTD" id="20234876"/>
<keyword evidence="9" id="KW-1185">Reference proteome</keyword>
<evidence type="ECO:0000256" key="2">
    <source>
        <dbReference type="ARBA" id="ARBA00009037"/>
    </source>
</evidence>
<dbReference type="Pfam" id="PF20520">
    <property type="entry name" value="Ac45-VOA1_TM"/>
    <property type="match status" value="1"/>
</dbReference>
<sequence>FGHAWDCVTFFSTAIWMALFYGLIFIAILYYGMYMMFNLSTMDRFDDPKGKTITVNVNE</sequence>
<dbReference type="GeneID" id="20234876"/>
<feature type="domain" description="V-type proton ATPase subunit S1/VOA1 transmembrane" evidence="7">
    <location>
        <begin position="9"/>
        <end position="47"/>
    </location>
</feature>
<dbReference type="EMBL" id="KB201705">
    <property type="protein sequence ID" value="ESO94938.1"/>
    <property type="molecule type" value="Genomic_DNA"/>
</dbReference>
<evidence type="ECO:0000256" key="6">
    <source>
        <dbReference type="SAM" id="Phobius"/>
    </source>
</evidence>
<protein>
    <recommendedName>
        <fullName evidence="7">V-type proton ATPase subunit S1/VOA1 transmembrane domain-containing protein</fullName>
    </recommendedName>
</protein>
<evidence type="ECO:0000259" key="7">
    <source>
        <dbReference type="Pfam" id="PF20520"/>
    </source>
</evidence>
<reference evidence="8 9" key="1">
    <citation type="journal article" date="2013" name="Nature">
        <title>Insights into bilaterian evolution from three spiralian genomes.</title>
        <authorList>
            <person name="Simakov O."/>
            <person name="Marletaz F."/>
            <person name="Cho S.J."/>
            <person name="Edsinger-Gonzales E."/>
            <person name="Havlak P."/>
            <person name="Hellsten U."/>
            <person name="Kuo D.H."/>
            <person name="Larsson T."/>
            <person name="Lv J."/>
            <person name="Arendt D."/>
            <person name="Savage R."/>
            <person name="Osoegawa K."/>
            <person name="de Jong P."/>
            <person name="Grimwood J."/>
            <person name="Chapman J.A."/>
            <person name="Shapiro H."/>
            <person name="Aerts A."/>
            <person name="Otillar R.P."/>
            <person name="Terry A.Y."/>
            <person name="Boore J.L."/>
            <person name="Grigoriev I.V."/>
            <person name="Lindberg D.R."/>
            <person name="Seaver E.C."/>
            <person name="Weisblat D.A."/>
            <person name="Putnam N.H."/>
            <person name="Rokhsar D.S."/>
        </authorList>
    </citation>
    <scope>NUCLEOTIDE SEQUENCE [LARGE SCALE GENOMIC DNA]</scope>
</reference>
<evidence type="ECO:0000256" key="5">
    <source>
        <dbReference type="ARBA" id="ARBA00023136"/>
    </source>
</evidence>
<dbReference type="PANTHER" id="PTHR12471">
    <property type="entry name" value="VACUOLAR ATP SYNTHASE SUBUNIT S1"/>
    <property type="match status" value="1"/>
</dbReference>
<accession>V3ZTZ7</accession>
<keyword evidence="4 6" id="KW-1133">Transmembrane helix</keyword>
<dbReference type="GO" id="GO:0033176">
    <property type="term" value="C:proton-transporting V-type ATPase complex"/>
    <property type="evidence" value="ECO:0007669"/>
    <property type="project" value="TreeGrafter"/>
</dbReference>
<dbReference type="GO" id="GO:0030641">
    <property type="term" value="P:regulation of cellular pH"/>
    <property type="evidence" value="ECO:0007669"/>
    <property type="project" value="TreeGrafter"/>
</dbReference>
<dbReference type="PANTHER" id="PTHR12471:SF7">
    <property type="entry name" value="V-TYPE PROTON ATPASE SUBUNIT S1"/>
    <property type="match status" value="1"/>
</dbReference>
<name>V3ZTZ7_LOTGI</name>
<proteinExistence type="inferred from homology"/>
<dbReference type="RefSeq" id="XP_009054371.1">
    <property type="nucleotide sequence ID" value="XM_009056123.1"/>
</dbReference>
<evidence type="ECO:0000256" key="1">
    <source>
        <dbReference type="ARBA" id="ARBA00004167"/>
    </source>
</evidence>
<keyword evidence="5 6" id="KW-0472">Membrane</keyword>
<dbReference type="GO" id="GO:0001671">
    <property type="term" value="F:ATPase activator activity"/>
    <property type="evidence" value="ECO:0007669"/>
    <property type="project" value="TreeGrafter"/>
</dbReference>
<comment type="subcellular location">
    <subcellularLocation>
        <location evidence="1">Membrane</location>
        <topology evidence="1">Single-pass membrane protein</topology>
    </subcellularLocation>
</comment>
<dbReference type="OrthoDB" id="9985059at2759"/>
<feature type="non-terminal residue" evidence="8">
    <location>
        <position position="1"/>
    </location>
</feature>
<dbReference type="AlphaFoldDB" id="V3ZTZ7"/>
<organism evidence="8 9">
    <name type="scientific">Lottia gigantea</name>
    <name type="common">Giant owl limpet</name>
    <dbReference type="NCBI Taxonomy" id="225164"/>
    <lineage>
        <taxon>Eukaryota</taxon>
        <taxon>Metazoa</taxon>
        <taxon>Spiralia</taxon>
        <taxon>Lophotrochozoa</taxon>
        <taxon>Mollusca</taxon>
        <taxon>Gastropoda</taxon>
        <taxon>Patellogastropoda</taxon>
        <taxon>Lottioidea</taxon>
        <taxon>Lottiidae</taxon>
        <taxon>Lottia</taxon>
    </lineage>
</organism>
<evidence type="ECO:0000256" key="4">
    <source>
        <dbReference type="ARBA" id="ARBA00022989"/>
    </source>
</evidence>
<dbReference type="InterPro" id="IPR046756">
    <property type="entry name" value="VAS1/VOA1_TM"/>
</dbReference>
<evidence type="ECO:0000256" key="3">
    <source>
        <dbReference type="ARBA" id="ARBA00022692"/>
    </source>
</evidence>